<gene>
    <name evidence="2" type="ORF">ACAT0790_LOCUS41802</name>
</gene>
<feature type="transmembrane region" description="Helical" evidence="1">
    <location>
        <begin position="6"/>
        <end position="27"/>
    </location>
</feature>
<keyword evidence="1" id="KW-0812">Transmembrane</keyword>
<keyword evidence="1" id="KW-1133">Transmembrane helix</keyword>
<proteinExistence type="predicted"/>
<sequence length="112" mass="12639">MALEGRWSLGWTLFTPIMLMTVINIWLEGIFRRRKLITTVYSNTGASGIWRLLSYCAIFAHIRGMPLPWFRSVAALGIVLHIGYIVVFTPVIAAGLDLREDDAKVLTSKDMI</sequence>
<dbReference type="AlphaFoldDB" id="A0A7S1RF85"/>
<name>A0A7S1RF85_ALECA</name>
<keyword evidence="1" id="KW-0472">Membrane</keyword>
<reference evidence="2" key="1">
    <citation type="submission" date="2021-01" db="EMBL/GenBank/DDBJ databases">
        <authorList>
            <person name="Corre E."/>
            <person name="Pelletier E."/>
            <person name="Niang G."/>
            <person name="Scheremetjew M."/>
            <person name="Finn R."/>
            <person name="Kale V."/>
            <person name="Holt S."/>
            <person name="Cochrane G."/>
            <person name="Meng A."/>
            <person name="Brown T."/>
            <person name="Cohen L."/>
        </authorList>
    </citation>
    <scope>NUCLEOTIDE SEQUENCE</scope>
    <source>
        <strain evidence="2">OF101</strain>
    </source>
</reference>
<protein>
    <submittedName>
        <fullName evidence="2">Uncharacterized protein</fullName>
    </submittedName>
</protein>
<feature type="transmembrane region" description="Helical" evidence="1">
    <location>
        <begin position="74"/>
        <end position="96"/>
    </location>
</feature>
<feature type="transmembrane region" description="Helical" evidence="1">
    <location>
        <begin position="39"/>
        <end position="62"/>
    </location>
</feature>
<dbReference type="EMBL" id="HBGE01069755">
    <property type="protein sequence ID" value="CAD9165036.1"/>
    <property type="molecule type" value="Transcribed_RNA"/>
</dbReference>
<evidence type="ECO:0000313" key="2">
    <source>
        <dbReference type="EMBL" id="CAD9165036.1"/>
    </source>
</evidence>
<accession>A0A7S1RF85</accession>
<evidence type="ECO:0000256" key="1">
    <source>
        <dbReference type="SAM" id="Phobius"/>
    </source>
</evidence>
<organism evidence="2">
    <name type="scientific">Alexandrium catenella</name>
    <name type="common">Red tide dinoflagellate</name>
    <name type="synonym">Gonyaulax catenella</name>
    <dbReference type="NCBI Taxonomy" id="2925"/>
    <lineage>
        <taxon>Eukaryota</taxon>
        <taxon>Sar</taxon>
        <taxon>Alveolata</taxon>
        <taxon>Dinophyceae</taxon>
        <taxon>Gonyaulacales</taxon>
        <taxon>Pyrocystaceae</taxon>
        <taxon>Alexandrium</taxon>
    </lineage>
</organism>